<dbReference type="EMBL" id="CU633873">
    <property type="protein sequence ID" value="CAP65682.1"/>
    <property type="molecule type" value="Genomic_DNA"/>
</dbReference>
<dbReference type="RefSeq" id="XP_001905441.1">
    <property type="nucleotide sequence ID" value="XM_001905406.1"/>
</dbReference>
<evidence type="ECO:0000313" key="2">
    <source>
        <dbReference type="EMBL" id="CAP65682.1"/>
    </source>
</evidence>
<gene>
    <name evidence="2" type="ORF">PODANS_7_1090</name>
</gene>
<dbReference type="AlphaFoldDB" id="B2ANX8"/>
<dbReference type="VEuPathDB" id="FungiDB:PODANS_7_1090"/>
<evidence type="ECO:0000256" key="1">
    <source>
        <dbReference type="SAM" id="MobiDB-lite"/>
    </source>
</evidence>
<accession>B2ANX8</accession>
<dbReference type="GeneID" id="6189668"/>
<dbReference type="HOGENOM" id="CLU_1518509_0_0_1"/>
<proteinExistence type="predicted"/>
<protein>
    <submittedName>
        <fullName evidence="2">Podospora anserina S mat+ genomic DNA chromosome 7, supercontig 3</fullName>
    </submittedName>
</protein>
<name>B2ANX8_PODAN</name>
<reference evidence="2" key="2">
    <citation type="submission" date="2008-07" db="EMBL/GenBank/DDBJ databases">
        <authorList>
            <person name="Genoscope - CEA"/>
        </authorList>
    </citation>
    <scope>NUCLEOTIDE SEQUENCE</scope>
    <source>
        <strain evidence="2">S mat+</strain>
    </source>
</reference>
<dbReference type="KEGG" id="pan:PODANSg2466"/>
<sequence>MSSVVVPGDQTRAAVLAGSAPHTSPILCPVRSSSHLRPGTNLDTGAVSHTCPIIFPAYYLLLSCNHHSHHCHYTPIHHHLYPSRLRLRPGCPHSNHAAIRVVLDPRGRHAQLPLLSPAPADIHPRPQSSGPRQLQDGRPVPAHLRPANPEQLWQLPQPLPQRREPHRQNPKKTQDMV</sequence>
<organism evidence="2">
    <name type="scientific">Podospora anserina (strain S / ATCC MYA-4624 / DSM 980 / FGSC 10383)</name>
    <name type="common">Pleurage anserina</name>
    <dbReference type="NCBI Taxonomy" id="515849"/>
    <lineage>
        <taxon>Eukaryota</taxon>
        <taxon>Fungi</taxon>
        <taxon>Dikarya</taxon>
        <taxon>Ascomycota</taxon>
        <taxon>Pezizomycotina</taxon>
        <taxon>Sordariomycetes</taxon>
        <taxon>Sordariomycetidae</taxon>
        <taxon>Sordariales</taxon>
        <taxon>Podosporaceae</taxon>
        <taxon>Podospora</taxon>
        <taxon>Podospora anserina</taxon>
    </lineage>
</organism>
<feature type="compositionally biased region" description="Basic and acidic residues" evidence="1">
    <location>
        <begin position="161"/>
        <end position="177"/>
    </location>
</feature>
<reference evidence="2" key="1">
    <citation type="journal article" date="2008" name="Genome Biol.">
        <title>The genome sequence of the model ascomycete fungus Podospora anserina.</title>
        <authorList>
            <person name="Espagne E."/>
            <person name="Lespinet O."/>
            <person name="Malagnac F."/>
            <person name="Da Silva C."/>
            <person name="Jaillon O."/>
            <person name="Porcel B.M."/>
            <person name="Couloux A."/>
            <person name="Aury J.-M."/>
            <person name="Segurens B."/>
            <person name="Poulain J."/>
            <person name="Anthouard V."/>
            <person name="Grossetete S."/>
            <person name="Khalili H."/>
            <person name="Coppin E."/>
            <person name="Dequard-Chablat M."/>
            <person name="Picard M."/>
            <person name="Contamine V."/>
            <person name="Arnaise S."/>
            <person name="Bourdais A."/>
            <person name="Berteaux-Lecellier V."/>
            <person name="Gautheret D."/>
            <person name="de Vries R.P."/>
            <person name="Battaglia E."/>
            <person name="Coutinho P.M."/>
            <person name="Danchin E.G.J."/>
            <person name="Henrissat B."/>
            <person name="El Khoury R."/>
            <person name="Sainsard-Chanet A."/>
            <person name="Boivin A."/>
            <person name="Pinan-Lucarre B."/>
            <person name="Sellem C.H."/>
            <person name="Debuchy R."/>
            <person name="Wincker P."/>
            <person name="Weissenbach J."/>
            <person name="Silar P."/>
        </authorList>
    </citation>
    <scope>NUCLEOTIDE SEQUENCE [LARGE SCALE GENOMIC DNA]</scope>
    <source>
        <strain evidence="2">S mat+</strain>
    </source>
</reference>
<feature type="region of interest" description="Disordered" evidence="1">
    <location>
        <begin position="111"/>
        <end position="177"/>
    </location>
</feature>